<dbReference type="OrthoDB" id="411524at2759"/>
<dbReference type="Proteomes" id="UP001055439">
    <property type="component" value="Chromosome 7"/>
</dbReference>
<reference evidence="7" key="1">
    <citation type="submission" date="2022-05" db="EMBL/GenBank/DDBJ databases">
        <title>The Musa troglodytarum L. genome provides insights into the mechanism of non-climacteric behaviour and enrichment of carotenoids.</title>
        <authorList>
            <person name="Wang J."/>
        </authorList>
    </citation>
    <scope>NUCLEOTIDE SEQUENCE</scope>
    <source>
        <tissue evidence="7">Leaf</tissue>
    </source>
</reference>
<feature type="chain" id="PRO_5038366338" description="Hexosyltransferase" evidence="6">
    <location>
        <begin position="23"/>
        <end position="661"/>
    </location>
</feature>
<keyword evidence="3 4" id="KW-0328">Glycosyltransferase</keyword>
<comment type="pathway">
    <text evidence="1 4">Glycan metabolism; pectin biosynthesis.</text>
</comment>
<dbReference type="InterPro" id="IPR002495">
    <property type="entry name" value="Glyco_trans_8"/>
</dbReference>
<keyword evidence="3 4" id="KW-0808">Transferase</keyword>
<feature type="region of interest" description="Disordered" evidence="5">
    <location>
        <begin position="70"/>
        <end position="91"/>
    </location>
</feature>
<dbReference type="GO" id="GO:0047262">
    <property type="term" value="F:polygalacturonate 4-alpha-galacturonosyltransferase activity"/>
    <property type="evidence" value="ECO:0007669"/>
    <property type="project" value="InterPro"/>
</dbReference>
<dbReference type="EMBL" id="CP097509">
    <property type="protein sequence ID" value="URE20499.1"/>
    <property type="molecule type" value="Genomic_DNA"/>
</dbReference>
<feature type="signal peptide" evidence="6">
    <location>
        <begin position="1"/>
        <end position="22"/>
    </location>
</feature>
<protein>
    <recommendedName>
        <fullName evidence="4">Hexosyltransferase</fullName>
        <ecNumber evidence="4">2.4.1.-</ecNumber>
    </recommendedName>
</protein>
<organism evidence="7 8">
    <name type="scientific">Musa troglodytarum</name>
    <name type="common">fe'i banana</name>
    <dbReference type="NCBI Taxonomy" id="320322"/>
    <lineage>
        <taxon>Eukaryota</taxon>
        <taxon>Viridiplantae</taxon>
        <taxon>Streptophyta</taxon>
        <taxon>Embryophyta</taxon>
        <taxon>Tracheophyta</taxon>
        <taxon>Spermatophyta</taxon>
        <taxon>Magnoliopsida</taxon>
        <taxon>Liliopsida</taxon>
        <taxon>Zingiberales</taxon>
        <taxon>Musaceae</taxon>
        <taxon>Musa</taxon>
    </lineage>
</organism>
<evidence type="ECO:0000256" key="4">
    <source>
        <dbReference type="RuleBase" id="RU362027"/>
    </source>
</evidence>
<dbReference type="AlphaFoldDB" id="A0A9E7GYL9"/>
<dbReference type="InterPro" id="IPR029993">
    <property type="entry name" value="GAUT"/>
</dbReference>
<keyword evidence="4" id="KW-0333">Golgi apparatus</keyword>
<comment type="subcellular location">
    <subcellularLocation>
        <location evidence="4">Golgi apparatus membrane</location>
        <topology evidence="4">Single-pass type II membrane protein</topology>
    </subcellularLocation>
</comment>
<evidence type="ECO:0000256" key="5">
    <source>
        <dbReference type="SAM" id="MobiDB-lite"/>
    </source>
</evidence>
<dbReference type="CDD" id="cd06429">
    <property type="entry name" value="GT8_like_1"/>
    <property type="match status" value="1"/>
</dbReference>
<dbReference type="GO" id="GO:0071555">
    <property type="term" value="P:cell wall organization"/>
    <property type="evidence" value="ECO:0007669"/>
    <property type="project" value="UniProtKB-KW"/>
</dbReference>
<comment type="similarity">
    <text evidence="2 4">Belongs to the glycosyltransferase 8 family.</text>
</comment>
<dbReference type="InterPro" id="IPR029044">
    <property type="entry name" value="Nucleotide-diphossugar_trans"/>
</dbReference>
<evidence type="ECO:0000313" key="8">
    <source>
        <dbReference type="Proteomes" id="UP001055439"/>
    </source>
</evidence>
<sequence>MGFNLDKLLLFLLCVVLLASEGEKVCGLRSVDHVLRYGEEGGLAQKNRRILANVHVVSFDAGKKSAAKSSAFDSNSTSKRRVRRGSDPIHNRSKSNNNWYHLTLHSPLLRIPNLHCDYLIINAIEPNVARPRSGAETPPSNSVMAGVRPARPATGFRAFFSYKVFASAVFTLLSLAALSAILSSSSSPPSHNTASAVVRRRGFLASDPLRARLDLIYRQAADHSALATAYATYARRLKLDSSRQLRVFQGLAATLSDLSSRLAAPVDDEDALRPLEKEAKDRIKLARQLVGESKEAFDTQLKIQKLRDTIFAVREQLHRAKKLGALAGSIAAGSTPKSLHCLAMRLMEERIAHPETYRRAASVAPADLADPDLYHYAIFSDNVIAVSVVINSAIKNAEEPSKHVFHVVTDPMYLAAMQVWFVRRPPARGAKVEVRSLAEFGFLNSSYSPVVRMVEGGRRDLSVLDHLRFYLPEMYPKLRRIVLLEDDVVVQKDLTGLWRVDLDDMVNGAVETCFGGFRRYSRYLNFSIPEVRDQFSHRACAWAYGVNVFDLDAWRRERCTDRFHQYQSLNEDGTLWNPASVLPAGLVTFSTTTKPLDKTWHVMGLGYNPSVSPDEIRNAAVIHFDGNMKPWLDVALNQYKHLWTKYVDTEMDFLQLCNFGI</sequence>
<accession>A0A9E7GYL9</accession>
<dbReference type="EC" id="2.4.1.-" evidence="4"/>
<dbReference type="Gene3D" id="3.90.550.10">
    <property type="entry name" value="Spore Coat Polysaccharide Biosynthesis Protein SpsA, Chain A"/>
    <property type="match status" value="1"/>
</dbReference>
<evidence type="ECO:0000256" key="6">
    <source>
        <dbReference type="SAM" id="SignalP"/>
    </source>
</evidence>
<evidence type="ECO:0000256" key="2">
    <source>
        <dbReference type="ARBA" id="ARBA00006351"/>
    </source>
</evidence>
<dbReference type="PANTHER" id="PTHR32116:SF61">
    <property type="entry name" value="GALACTURONOSYLTRANSFERASE 9-RELATED"/>
    <property type="match status" value="1"/>
</dbReference>
<keyword evidence="4" id="KW-0961">Cell wall biogenesis/degradation</keyword>
<gene>
    <name evidence="7" type="ORF">MUK42_12863</name>
</gene>
<evidence type="ECO:0000256" key="1">
    <source>
        <dbReference type="ARBA" id="ARBA00004877"/>
    </source>
</evidence>
<evidence type="ECO:0000256" key="3">
    <source>
        <dbReference type="ARBA" id="ARBA00022676"/>
    </source>
</evidence>
<dbReference type="SUPFAM" id="SSF53448">
    <property type="entry name" value="Nucleotide-diphospho-sugar transferases"/>
    <property type="match status" value="1"/>
</dbReference>
<proteinExistence type="inferred from homology"/>
<dbReference type="PANTHER" id="PTHR32116">
    <property type="entry name" value="GALACTURONOSYLTRANSFERASE 4-RELATED"/>
    <property type="match status" value="1"/>
</dbReference>
<keyword evidence="6" id="KW-0732">Signal</keyword>
<dbReference type="GO" id="GO:0000139">
    <property type="term" value="C:Golgi membrane"/>
    <property type="evidence" value="ECO:0007669"/>
    <property type="project" value="UniProtKB-SubCell"/>
</dbReference>
<evidence type="ECO:0000313" key="7">
    <source>
        <dbReference type="EMBL" id="URE20499.1"/>
    </source>
</evidence>
<dbReference type="Pfam" id="PF01501">
    <property type="entry name" value="Glyco_transf_8"/>
    <property type="match status" value="1"/>
</dbReference>
<name>A0A9E7GYL9_9LILI</name>
<keyword evidence="8" id="KW-1185">Reference proteome</keyword>